<dbReference type="GO" id="GO:0005634">
    <property type="term" value="C:nucleus"/>
    <property type="evidence" value="ECO:0007669"/>
    <property type="project" value="UniProtKB-SubCell"/>
</dbReference>
<dbReference type="STRING" id="215637.A0A4P9ZR97"/>
<evidence type="ECO:0000256" key="3">
    <source>
        <dbReference type="ARBA" id="ARBA00023242"/>
    </source>
</evidence>
<sequence>MSSILATLNPTAFTGPLRSQNPTRELLSGSLARITSPLPLESTPGFCSLLATSSAYGCLIAATVDGIIVIDVQDLSERWRKVSRGSTPPLADLGRHQAIPIPQGRVHHVALSLDESTLLLGLASGEILVFDLRTLTASSLPLRTLPVPTAIGDRSCAIRDLQPNPKALPNTVAVLYTNGNYSLIDFATENVAYTSGFGGQDRVTALAWSRLGKQLMIGTYHGELRRCSLDGSVTKRVPPPSDLEDTVHQVAHIQLLDNNGNTVVYGEQEPSSAFFDPAGKLDREPPHDNKVYVLSWDKGVENVTFRRCGYICGPTGIQEREDKYFNITLNHWGALTPRIVILAATPSPYFGFLAERTDIEVEGVNGVFRGWEVWDLEEGLGPALPLTRPGDEETSPIGLALYLASTTPLPPLDPDADDPNCPAARPARISPSRISRALAMG</sequence>
<dbReference type="Proteomes" id="UP000268162">
    <property type="component" value="Unassembled WGS sequence"/>
</dbReference>
<keyword evidence="6" id="KW-1185">Reference proteome</keyword>
<dbReference type="SUPFAM" id="SSF117289">
    <property type="entry name" value="Nucleoporin domain"/>
    <property type="match status" value="1"/>
</dbReference>
<keyword evidence="2" id="KW-0813">Transport</keyword>
<dbReference type="Gene3D" id="2.130.10.10">
    <property type="entry name" value="YVTN repeat-like/Quinoprotein amine dehydrogenase"/>
    <property type="match status" value="1"/>
</dbReference>
<dbReference type="InterPro" id="IPR015943">
    <property type="entry name" value="WD40/YVTN_repeat-like_dom_sf"/>
</dbReference>
<dbReference type="EMBL" id="ML002728">
    <property type="protein sequence ID" value="RKP36046.1"/>
    <property type="molecule type" value="Genomic_DNA"/>
</dbReference>
<keyword evidence="3" id="KW-0539">Nucleus</keyword>
<reference evidence="6" key="1">
    <citation type="journal article" date="2018" name="Nat. Microbiol.">
        <title>Leveraging single-cell genomics to expand the fungal tree of life.</title>
        <authorList>
            <person name="Ahrendt S.R."/>
            <person name="Quandt C.A."/>
            <person name="Ciobanu D."/>
            <person name="Clum A."/>
            <person name="Salamov A."/>
            <person name="Andreopoulos B."/>
            <person name="Cheng J.F."/>
            <person name="Woyke T."/>
            <person name="Pelin A."/>
            <person name="Henrissat B."/>
            <person name="Reynolds N.K."/>
            <person name="Benny G.L."/>
            <person name="Smith M.E."/>
            <person name="James T.Y."/>
            <person name="Grigoriev I.V."/>
        </authorList>
    </citation>
    <scope>NUCLEOTIDE SEQUENCE [LARGE SCALE GENOMIC DNA]</scope>
    <source>
        <strain evidence="6">RSA 468</strain>
    </source>
</reference>
<dbReference type="InterPro" id="IPR039462">
    <property type="entry name" value="Nup159/Nup146_N"/>
</dbReference>
<dbReference type="Pfam" id="PF16755">
    <property type="entry name" value="Beta-prop_NUP159_NUP214"/>
    <property type="match status" value="1"/>
</dbReference>
<comment type="subcellular location">
    <subcellularLocation>
        <location evidence="1">Nucleus</location>
    </subcellularLocation>
</comment>
<protein>
    <recommendedName>
        <fullName evidence="4">Nucleoporin Nup159/Nup146 N-terminal domain-containing protein</fullName>
    </recommendedName>
</protein>
<gene>
    <name evidence="5" type="ORF">BJ085DRAFT_33088</name>
</gene>
<dbReference type="AlphaFoldDB" id="A0A4P9ZR97"/>
<proteinExistence type="predicted"/>
<accession>A0A4P9ZR97</accession>
<evidence type="ECO:0000256" key="2">
    <source>
        <dbReference type="ARBA" id="ARBA00022448"/>
    </source>
</evidence>
<evidence type="ECO:0000256" key="1">
    <source>
        <dbReference type="ARBA" id="ARBA00004123"/>
    </source>
</evidence>
<name>A0A4P9ZR97_9FUNG</name>
<evidence type="ECO:0000313" key="6">
    <source>
        <dbReference type="Proteomes" id="UP000268162"/>
    </source>
</evidence>
<evidence type="ECO:0000313" key="5">
    <source>
        <dbReference type="EMBL" id="RKP36046.1"/>
    </source>
</evidence>
<organism evidence="5 6">
    <name type="scientific">Dimargaris cristalligena</name>
    <dbReference type="NCBI Taxonomy" id="215637"/>
    <lineage>
        <taxon>Eukaryota</taxon>
        <taxon>Fungi</taxon>
        <taxon>Fungi incertae sedis</taxon>
        <taxon>Zoopagomycota</taxon>
        <taxon>Kickxellomycotina</taxon>
        <taxon>Dimargaritomycetes</taxon>
        <taxon>Dimargaritales</taxon>
        <taxon>Dimargaritaceae</taxon>
        <taxon>Dimargaris</taxon>
    </lineage>
</organism>
<feature type="domain" description="Nucleoporin Nup159/Nup146 N-terminal" evidence="4">
    <location>
        <begin position="48"/>
        <end position="409"/>
    </location>
</feature>
<evidence type="ECO:0000259" key="4">
    <source>
        <dbReference type="Pfam" id="PF16755"/>
    </source>
</evidence>